<dbReference type="AlphaFoldDB" id="A0A6B0U2H5"/>
<protein>
    <submittedName>
        <fullName evidence="1">Uncharacterized protein</fullName>
    </submittedName>
</protein>
<accession>A0A6B0U2H5</accession>
<reference evidence="1" key="1">
    <citation type="submission" date="2019-12" db="EMBL/GenBank/DDBJ databases">
        <title>An insight into the sialome of adult female Ixodes ricinus ticks feeding for 6 days.</title>
        <authorList>
            <person name="Perner J."/>
            <person name="Ribeiro J.M.C."/>
        </authorList>
    </citation>
    <scope>NUCLEOTIDE SEQUENCE</scope>
    <source>
        <strain evidence="1">Semi-engorged</strain>
        <tissue evidence="1">Salivary glands</tissue>
    </source>
</reference>
<organism evidence="1">
    <name type="scientific">Ixodes ricinus</name>
    <name type="common">Common tick</name>
    <name type="synonym">Acarus ricinus</name>
    <dbReference type="NCBI Taxonomy" id="34613"/>
    <lineage>
        <taxon>Eukaryota</taxon>
        <taxon>Metazoa</taxon>
        <taxon>Ecdysozoa</taxon>
        <taxon>Arthropoda</taxon>
        <taxon>Chelicerata</taxon>
        <taxon>Arachnida</taxon>
        <taxon>Acari</taxon>
        <taxon>Parasitiformes</taxon>
        <taxon>Ixodida</taxon>
        <taxon>Ixodoidea</taxon>
        <taxon>Ixodidae</taxon>
        <taxon>Ixodinae</taxon>
        <taxon>Ixodes</taxon>
    </lineage>
</organism>
<name>A0A6B0U2H5_IXORI</name>
<sequence>MWRPLSASLNLIAKYLVKVTGDVQRTSCTSSVMIHSILTDFMGGTVTTSFTENVSVSETSLRYPPFKSKLISCSVPMSTIFQKPALASVEPE</sequence>
<dbReference type="EMBL" id="GIFC01004579">
    <property type="protein sequence ID" value="MXU86662.1"/>
    <property type="molecule type" value="Transcribed_RNA"/>
</dbReference>
<proteinExistence type="predicted"/>
<evidence type="ECO:0000313" key="1">
    <source>
        <dbReference type="EMBL" id="MXU86662.1"/>
    </source>
</evidence>